<evidence type="ECO:0000313" key="3">
    <source>
        <dbReference type="Proteomes" id="UP000030341"/>
    </source>
</evidence>
<dbReference type="Pfam" id="PF04965">
    <property type="entry name" value="GPW_gp25"/>
    <property type="match status" value="1"/>
</dbReference>
<dbReference type="eggNOG" id="ENOG50303YP">
    <property type="taxonomic scope" value="Bacteria"/>
</dbReference>
<keyword evidence="3" id="KW-1185">Reference proteome</keyword>
<dbReference type="STRING" id="1348114.OM33_07695"/>
<organism evidence="2 3">
    <name type="scientific">Pseudoalteromonas piratica</name>
    <dbReference type="NCBI Taxonomy" id="1348114"/>
    <lineage>
        <taxon>Bacteria</taxon>
        <taxon>Pseudomonadati</taxon>
        <taxon>Pseudomonadota</taxon>
        <taxon>Gammaproteobacteria</taxon>
        <taxon>Alteromonadales</taxon>
        <taxon>Pseudoalteromonadaceae</taxon>
        <taxon>Pseudoalteromonas</taxon>
    </lineage>
</organism>
<dbReference type="NCBIfam" id="TIGR03357">
    <property type="entry name" value="VI_zyme"/>
    <property type="match status" value="1"/>
</dbReference>
<dbReference type="KEGG" id="pseo:OM33_07695"/>
<name>A0A0A7EEM4_9GAMM</name>
<dbReference type="InterPro" id="IPR017737">
    <property type="entry name" value="TssE1-like"/>
</dbReference>
<dbReference type="AlphaFoldDB" id="A0A0A7EEM4"/>
<dbReference type="Proteomes" id="UP000030341">
    <property type="component" value="Chromosome 1"/>
</dbReference>
<proteinExistence type="predicted"/>
<evidence type="ECO:0000259" key="1">
    <source>
        <dbReference type="Pfam" id="PF04965"/>
    </source>
</evidence>
<reference evidence="2 3" key="1">
    <citation type="submission" date="2014-11" db="EMBL/GenBank/DDBJ databases">
        <title>Complete Genome Sequence of Pseudoalteromonas sp. Strain OCN003 Isolated from Kaneohe Bay, Oahu, Hawaii.</title>
        <authorList>
            <person name="Beurmann S."/>
            <person name="Videau P."/>
            <person name="Ushijima B."/>
            <person name="Smith A.M."/>
            <person name="Aeby G.S."/>
            <person name="Callahan S.M."/>
            <person name="Belcaid M."/>
        </authorList>
    </citation>
    <scope>NUCLEOTIDE SEQUENCE [LARGE SCALE GENOMIC DNA]</scope>
    <source>
        <strain evidence="2 3">OCN003</strain>
    </source>
</reference>
<dbReference type="SUPFAM" id="SSF160719">
    <property type="entry name" value="gpW/gp25-like"/>
    <property type="match status" value="1"/>
</dbReference>
<protein>
    <recommendedName>
        <fullName evidence="1">IraD/Gp25-like domain-containing protein</fullName>
    </recommendedName>
</protein>
<dbReference type="RefSeq" id="WP_038640575.1">
    <property type="nucleotide sequence ID" value="NZ_CP009888.1"/>
</dbReference>
<accession>A0A0A7EEM4</accession>
<dbReference type="HOGENOM" id="CLU_1766455_0_0_6"/>
<dbReference type="OrthoDB" id="6291602at2"/>
<dbReference type="EMBL" id="CP009888">
    <property type="protein sequence ID" value="AIY65049.1"/>
    <property type="molecule type" value="Genomic_DNA"/>
</dbReference>
<dbReference type="Gene3D" id="3.10.450.40">
    <property type="match status" value="1"/>
</dbReference>
<dbReference type="InterPro" id="IPR007048">
    <property type="entry name" value="IraD/Gp25-like"/>
</dbReference>
<evidence type="ECO:0000313" key="2">
    <source>
        <dbReference type="EMBL" id="AIY65049.1"/>
    </source>
</evidence>
<sequence length="147" mass="16609">MSFFSAFYLDQEEVKTNSMDELVLSIHHNIGLILKTEAASLHQGDGSLSDDSNLCFGLEDMALFSRLNSGQQIALRIKTKIMQFEPRLEDINVSYVDEASKSKLTNTLKFEVSAMLTVNGKKELLQFDTDINLTKMTVMIENDTNYD</sequence>
<gene>
    <name evidence="2" type="ORF">OM33_07695</name>
</gene>
<feature type="domain" description="IraD/Gp25-like" evidence="1">
    <location>
        <begin position="23"/>
        <end position="119"/>
    </location>
</feature>